<proteinExistence type="predicted"/>
<dbReference type="InterPro" id="IPR003033">
    <property type="entry name" value="SCP2_sterol-bd_dom"/>
</dbReference>
<dbReference type="InterPro" id="IPR036527">
    <property type="entry name" value="SCP2_sterol-bd_dom_sf"/>
</dbReference>
<evidence type="ECO:0000259" key="1">
    <source>
        <dbReference type="Pfam" id="PF02036"/>
    </source>
</evidence>
<dbReference type="EMBL" id="LAZR01027756">
    <property type="protein sequence ID" value="KKL64730.1"/>
    <property type="molecule type" value="Genomic_DNA"/>
</dbReference>
<reference evidence="2" key="1">
    <citation type="journal article" date="2015" name="Nature">
        <title>Complex archaea that bridge the gap between prokaryotes and eukaryotes.</title>
        <authorList>
            <person name="Spang A."/>
            <person name="Saw J.H."/>
            <person name="Jorgensen S.L."/>
            <person name="Zaremba-Niedzwiedzka K."/>
            <person name="Martijn J."/>
            <person name="Lind A.E."/>
            <person name="van Eijk R."/>
            <person name="Schleper C."/>
            <person name="Guy L."/>
            <person name="Ettema T.J."/>
        </authorList>
    </citation>
    <scope>NUCLEOTIDE SEQUENCE</scope>
</reference>
<organism evidence="2">
    <name type="scientific">marine sediment metagenome</name>
    <dbReference type="NCBI Taxonomy" id="412755"/>
    <lineage>
        <taxon>unclassified sequences</taxon>
        <taxon>metagenomes</taxon>
        <taxon>ecological metagenomes</taxon>
    </lineage>
</organism>
<dbReference type="SUPFAM" id="SSF55718">
    <property type="entry name" value="SCP-like"/>
    <property type="match status" value="1"/>
</dbReference>
<dbReference type="Gene3D" id="3.30.1050.10">
    <property type="entry name" value="SCP2 sterol-binding domain"/>
    <property type="match status" value="1"/>
</dbReference>
<name>A0A0F9G574_9ZZZZ</name>
<comment type="caution">
    <text evidence="2">The sequence shown here is derived from an EMBL/GenBank/DDBJ whole genome shotgun (WGS) entry which is preliminary data.</text>
</comment>
<evidence type="ECO:0000313" key="2">
    <source>
        <dbReference type="EMBL" id="KKL64730.1"/>
    </source>
</evidence>
<protein>
    <recommendedName>
        <fullName evidence="1">SCP2 domain-containing protein</fullName>
    </recommendedName>
</protein>
<accession>A0A0F9G574</accession>
<gene>
    <name evidence="2" type="ORF">LCGC14_2162080</name>
</gene>
<dbReference type="Pfam" id="PF02036">
    <property type="entry name" value="SCP2"/>
    <property type="match status" value="1"/>
</dbReference>
<feature type="domain" description="SCP2" evidence="1">
    <location>
        <begin position="39"/>
        <end position="123"/>
    </location>
</feature>
<dbReference type="AlphaFoldDB" id="A0A0F9G574"/>
<sequence>MNHRIDTPADQLGQFPDDVVARQVDRLVEAMNADSRFIEQLADVRATTLVLRATDTGREIMIVLDRHGVQARAHDGEPFDAMIEATEQVHVAVLTGQMDADAAFFARKVSIHGSLLAAFRVKNRFLSLLHWHWDHQEQPCE</sequence>